<dbReference type="Proteomes" id="UP001283361">
    <property type="component" value="Unassembled WGS sequence"/>
</dbReference>
<sequence length="126" mass="14544">MYLNKDFLAGRRAPYATSTLATDQEREETLTSLECEEHCTVEMTHSQRDKAEKINKRFHLDAIQHRSINEEPPRLLGRRSIRGCKITLSQSSIEVTLRESKKSKHPAILYRLIARSWNTTTCVVNS</sequence>
<keyword evidence="2" id="KW-1185">Reference proteome</keyword>
<comment type="caution">
    <text evidence="1">The sequence shown here is derived from an EMBL/GenBank/DDBJ whole genome shotgun (WGS) entry which is preliminary data.</text>
</comment>
<protein>
    <submittedName>
        <fullName evidence="1">Uncharacterized protein</fullName>
    </submittedName>
</protein>
<accession>A0AAE1D5T5</accession>
<reference evidence="1" key="1">
    <citation type="journal article" date="2023" name="G3 (Bethesda)">
        <title>A reference genome for the long-term kleptoplast-retaining sea slug Elysia crispata morphotype clarki.</title>
        <authorList>
            <person name="Eastman K.E."/>
            <person name="Pendleton A.L."/>
            <person name="Shaikh M.A."/>
            <person name="Suttiyut T."/>
            <person name="Ogas R."/>
            <person name="Tomko P."/>
            <person name="Gavelis G."/>
            <person name="Widhalm J.R."/>
            <person name="Wisecaver J.H."/>
        </authorList>
    </citation>
    <scope>NUCLEOTIDE SEQUENCE</scope>
    <source>
        <strain evidence="1">ECLA1</strain>
    </source>
</reference>
<proteinExistence type="predicted"/>
<dbReference type="AlphaFoldDB" id="A0AAE1D5T5"/>
<dbReference type="EMBL" id="JAWDGP010005274">
    <property type="protein sequence ID" value="KAK3758372.1"/>
    <property type="molecule type" value="Genomic_DNA"/>
</dbReference>
<evidence type="ECO:0000313" key="1">
    <source>
        <dbReference type="EMBL" id="KAK3758372.1"/>
    </source>
</evidence>
<organism evidence="1 2">
    <name type="scientific">Elysia crispata</name>
    <name type="common">lettuce slug</name>
    <dbReference type="NCBI Taxonomy" id="231223"/>
    <lineage>
        <taxon>Eukaryota</taxon>
        <taxon>Metazoa</taxon>
        <taxon>Spiralia</taxon>
        <taxon>Lophotrochozoa</taxon>
        <taxon>Mollusca</taxon>
        <taxon>Gastropoda</taxon>
        <taxon>Heterobranchia</taxon>
        <taxon>Euthyneura</taxon>
        <taxon>Panpulmonata</taxon>
        <taxon>Sacoglossa</taxon>
        <taxon>Placobranchoidea</taxon>
        <taxon>Plakobranchidae</taxon>
        <taxon>Elysia</taxon>
    </lineage>
</organism>
<evidence type="ECO:0000313" key="2">
    <source>
        <dbReference type="Proteomes" id="UP001283361"/>
    </source>
</evidence>
<gene>
    <name evidence="1" type="ORF">RRG08_004192</name>
</gene>
<name>A0AAE1D5T5_9GAST</name>